<dbReference type="Gramene" id="QL12p013658:mrna">
    <property type="protein sequence ID" value="QL12p013658:mrna"/>
    <property type="gene ID" value="QL12p013658"/>
</dbReference>
<protein>
    <submittedName>
        <fullName evidence="2">Uncharacterized protein</fullName>
    </submittedName>
</protein>
<sequence length="76" mass="8073">MALLSPSDPRLKSDTGGGRNSGEAAMIAKDELFVYKGCGGLKKAKKERGCAAKVRISKLPPFAARKSSSIYRESQG</sequence>
<reference evidence="2" key="2">
    <citation type="submission" date="2021-01" db="UniProtKB">
        <authorList>
            <consortium name="EnsemblPlants"/>
        </authorList>
    </citation>
    <scope>IDENTIFICATION</scope>
</reference>
<dbReference type="AlphaFoldDB" id="A0A7N2N1U8"/>
<dbReference type="InParanoid" id="A0A7N2N1U8"/>
<organism evidence="2 3">
    <name type="scientific">Quercus lobata</name>
    <name type="common">Valley oak</name>
    <dbReference type="NCBI Taxonomy" id="97700"/>
    <lineage>
        <taxon>Eukaryota</taxon>
        <taxon>Viridiplantae</taxon>
        <taxon>Streptophyta</taxon>
        <taxon>Embryophyta</taxon>
        <taxon>Tracheophyta</taxon>
        <taxon>Spermatophyta</taxon>
        <taxon>Magnoliopsida</taxon>
        <taxon>eudicotyledons</taxon>
        <taxon>Gunneridae</taxon>
        <taxon>Pentapetalae</taxon>
        <taxon>rosids</taxon>
        <taxon>fabids</taxon>
        <taxon>Fagales</taxon>
        <taxon>Fagaceae</taxon>
        <taxon>Quercus</taxon>
    </lineage>
</organism>
<name>A0A7N2N1U8_QUELO</name>
<proteinExistence type="predicted"/>
<evidence type="ECO:0000256" key="1">
    <source>
        <dbReference type="SAM" id="MobiDB-lite"/>
    </source>
</evidence>
<reference evidence="2 3" key="1">
    <citation type="journal article" date="2016" name="G3 (Bethesda)">
        <title>First Draft Assembly and Annotation of the Genome of a California Endemic Oak Quercus lobata Nee (Fagaceae).</title>
        <authorList>
            <person name="Sork V.L."/>
            <person name="Fitz-Gibbon S.T."/>
            <person name="Puiu D."/>
            <person name="Crepeau M."/>
            <person name="Gugger P.F."/>
            <person name="Sherman R."/>
            <person name="Stevens K."/>
            <person name="Langley C.H."/>
            <person name="Pellegrini M."/>
            <person name="Salzberg S.L."/>
        </authorList>
    </citation>
    <scope>NUCLEOTIDE SEQUENCE [LARGE SCALE GENOMIC DNA]</scope>
    <source>
        <strain evidence="2 3">cv. SW786</strain>
    </source>
</reference>
<dbReference type="EnsemblPlants" id="QL12p013658:mrna">
    <property type="protein sequence ID" value="QL12p013658:mrna"/>
    <property type="gene ID" value="QL12p013658"/>
</dbReference>
<feature type="region of interest" description="Disordered" evidence="1">
    <location>
        <begin position="1"/>
        <end position="22"/>
    </location>
</feature>
<evidence type="ECO:0000313" key="2">
    <source>
        <dbReference type="EnsemblPlants" id="QL12p013658:mrna"/>
    </source>
</evidence>
<evidence type="ECO:0000313" key="3">
    <source>
        <dbReference type="Proteomes" id="UP000594261"/>
    </source>
</evidence>
<accession>A0A7N2N1U8</accession>
<dbReference type="EMBL" id="LRBV02000012">
    <property type="status" value="NOT_ANNOTATED_CDS"/>
    <property type="molecule type" value="Genomic_DNA"/>
</dbReference>
<dbReference type="Proteomes" id="UP000594261">
    <property type="component" value="Chromosome 12"/>
</dbReference>
<keyword evidence="3" id="KW-1185">Reference proteome</keyword>